<dbReference type="Gene3D" id="3.40.50.970">
    <property type="match status" value="1"/>
</dbReference>
<reference evidence="1" key="1">
    <citation type="submission" date="2015-01" db="EMBL/GenBank/DDBJ databases">
        <title>The Genome Sequence of Cladophialophora bantiana CBS 173.52.</title>
        <authorList>
            <consortium name="The Broad Institute Genomics Platform"/>
            <person name="Cuomo C."/>
            <person name="de Hoog S."/>
            <person name="Gorbushina A."/>
            <person name="Stielow B."/>
            <person name="Teixiera M."/>
            <person name="Abouelleil A."/>
            <person name="Chapman S.B."/>
            <person name="Priest M."/>
            <person name="Young S.K."/>
            <person name="Wortman J."/>
            <person name="Nusbaum C."/>
            <person name="Birren B."/>
        </authorList>
    </citation>
    <scope>NUCLEOTIDE SEQUENCE [LARGE SCALE GENOMIC DNA]</scope>
    <source>
        <strain evidence="1">CBS 173.52</strain>
    </source>
</reference>
<sequence length="134" mass="15078">MDQAKRSCVPVNNLTRRFGFSDVVAEMVELTEFPGMRLDQTVRCPLPGVGTIVVINNEAYTVERVIHGPAKPHSGSHTVILPNGTINKSYAARTYEDPEMILNRPEFQDSNGLQFLKCFLHKYNAPTNLSWMVK</sequence>
<proteinExistence type="predicted"/>
<dbReference type="GeneID" id="27701954"/>
<name>A0A0D2EK53_CLAB1</name>
<evidence type="ECO:0000313" key="2">
    <source>
        <dbReference type="Proteomes" id="UP000053789"/>
    </source>
</evidence>
<dbReference type="RefSeq" id="XP_016617050.1">
    <property type="nucleotide sequence ID" value="XM_016766752.1"/>
</dbReference>
<accession>A0A0D2EK53</accession>
<evidence type="ECO:0000313" key="1">
    <source>
        <dbReference type="EMBL" id="KIW90381.1"/>
    </source>
</evidence>
<gene>
    <name evidence="1" type="ORF">Z519_09026</name>
</gene>
<organism evidence="1 2">
    <name type="scientific">Cladophialophora bantiana (strain ATCC 10958 / CBS 173.52 / CDC B-1940 / NIH 8579)</name>
    <name type="common">Xylohypha bantiana</name>
    <dbReference type="NCBI Taxonomy" id="1442370"/>
    <lineage>
        <taxon>Eukaryota</taxon>
        <taxon>Fungi</taxon>
        <taxon>Dikarya</taxon>
        <taxon>Ascomycota</taxon>
        <taxon>Pezizomycotina</taxon>
        <taxon>Eurotiomycetes</taxon>
        <taxon>Chaetothyriomycetidae</taxon>
        <taxon>Chaetothyriales</taxon>
        <taxon>Herpotrichiellaceae</taxon>
        <taxon>Cladophialophora</taxon>
    </lineage>
</organism>
<dbReference type="AlphaFoldDB" id="A0A0D2EK53"/>
<dbReference type="VEuPathDB" id="FungiDB:Z519_09026"/>
<keyword evidence="2" id="KW-1185">Reference proteome</keyword>
<protein>
    <submittedName>
        <fullName evidence="1">Uncharacterized protein</fullName>
    </submittedName>
</protein>
<dbReference type="HOGENOM" id="CLU_1895969_0_0_1"/>
<dbReference type="EMBL" id="KN846993">
    <property type="protein sequence ID" value="KIW90381.1"/>
    <property type="molecule type" value="Genomic_DNA"/>
</dbReference>
<dbReference type="Proteomes" id="UP000053789">
    <property type="component" value="Unassembled WGS sequence"/>
</dbReference>
<dbReference type="OrthoDB" id="3970464at2759"/>